<keyword evidence="2" id="KW-1185">Reference proteome</keyword>
<reference evidence="1 2" key="1">
    <citation type="journal article" date="2009" name="Appl. Environ. Microbiol.">
        <title>Three genomes from the phylum Acidobacteria provide insight into the lifestyles of these microorganisms in soils.</title>
        <authorList>
            <person name="Ward N.L."/>
            <person name="Challacombe J.F."/>
            <person name="Janssen P.H."/>
            <person name="Henrissat B."/>
            <person name="Coutinho P.M."/>
            <person name="Wu M."/>
            <person name="Xie G."/>
            <person name="Haft D.H."/>
            <person name="Sait M."/>
            <person name="Badger J."/>
            <person name="Barabote R.D."/>
            <person name="Bradley B."/>
            <person name="Brettin T.S."/>
            <person name="Brinkac L.M."/>
            <person name="Bruce D."/>
            <person name="Creasy T."/>
            <person name="Daugherty S.C."/>
            <person name="Davidsen T.M."/>
            <person name="DeBoy R.T."/>
            <person name="Detter J.C."/>
            <person name="Dodson R.J."/>
            <person name="Durkin A.S."/>
            <person name="Ganapathy A."/>
            <person name="Gwinn-Giglio M."/>
            <person name="Han C.S."/>
            <person name="Khouri H."/>
            <person name="Kiss H."/>
            <person name="Kothari S.P."/>
            <person name="Madupu R."/>
            <person name="Nelson K.E."/>
            <person name="Nelson W.C."/>
            <person name="Paulsen I."/>
            <person name="Penn K."/>
            <person name="Ren Q."/>
            <person name="Rosovitz M.J."/>
            <person name="Selengut J.D."/>
            <person name="Shrivastava S."/>
            <person name="Sullivan S.A."/>
            <person name="Tapia R."/>
            <person name="Thompson L.S."/>
            <person name="Watkins K.L."/>
            <person name="Yang Q."/>
            <person name="Yu C."/>
            <person name="Zafar N."/>
            <person name="Zhou L."/>
            <person name="Kuske C.R."/>
        </authorList>
    </citation>
    <scope>NUCLEOTIDE SEQUENCE [LARGE SCALE GENOMIC DNA]</scope>
    <source>
        <strain evidence="2">ATCC 51196 / DSM 11244 / BCRC 80197 / JCM 7670 / NBRC 15755 / NCIMB 13165 / 161</strain>
    </source>
</reference>
<dbReference type="AlphaFoldDB" id="C1F6M5"/>
<evidence type="ECO:0000313" key="2">
    <source>
        <dbReference type="Proteomes" id="UP000002207"/>
    </source>
</evidence>
<protein>
    <submittedName>
        <fullName evidence="1">Uncharacterized protein</fullName>
    </submittedName>
</protein>
<dbReference type="KEGG" id="aca:ACP_1530"/>
<dbReference type="OrthoDB" id="122496at2"/>
<dbReference type="RefSeq" id="WP_015896659.1">
    <property type="nucleotide sequence ID" value="NC_012483.1"/>
</dbReference>
<accession>C1F6M5</accession>
<dbReference type="HOGENOM" id="CLU_1933423_0_0_0"/>
<evidence type="ECO:0000313" key="1">
    <source>
        <dbReference type="EMBL" id="ACO31308.1"/>
    </source>
</evidence>
<dbReference type="InParanoid" id="C1F6M5"/>
<gene>
    <name evidence="1" type="ordered locus">ACP_1530</name>
</gene>
<organism evidence="1 2">
    <name type="scientific">Acidobacterium capsulatum (strain ATCC 51196 / DSM 11244 / BCRC 80197 / JCM 7670 / NBRC 15755 / NCIMB 13165 / 161)</name>
    <dbReference type="NCBI Taxonomy" id="240015"/>
    <lineage>
        <taxon>Bacteria</taxon>
        <taxon>Pseudomonadati</taxon>
        <taxon>Acidobacteriota</taxon>
        <taxon>Terriglobia</taxon>
        <taxon>Terriglobales</taxon>
        <taxon>Acidobacteriaceae</taxon>
        <taxon>Acidobacterium</taxon>
    </lineage>
</organism>
<dbReference type="eggNOG" id="ENOG50344IE">
    <property type="taxonomic scope" value="Bacteria"/>
</dbReference>
<sequence length="130" mass="14541">MSERASKGVERLKRPLTLQERDLVRWLIEHSHLDSRRLLPQIDRLTVAGRCNCGCPTIYFALNCEPVARKGEQLISDWLATVDGDLVGVMLFQTNDRISSLEVYSCAGSDKPFGLPAIEAIIGYENVPKP</sequence>
<name>C1F6M5_ACIC5</name>
<proteinExistence type="predicted"/>
<dbReference type="Proteomes" id="UP000002207">
    <property type="component" value="Chromosome"/>
</dbReference>
<dbReference type="EMBL" id="CP001472">
    <property type="protein sequence ID" value="ACO31308.1"/>
    <property type="molecule type" value="Genomic_DNA"/>
</dbReference>